<comment type="caution">
    <text evidence="2">The sequence shown here is derived from an EMBL/GenBank/DDBJ whole genome shotgun (WGS) entry which is preliminary data.</text>
</comment>
<name>A0A6A3K0R2_9STRA</name>
<keyword evidence="1" id="KW-0732">Signal</keyword>
<evidence type="ECO:0008006" key="4">
    <source>
        <dbReference type="Google" id="ProtNLM"/>
    </source>
</evidence>
<protein>
    <recommendedName>
        <fullName evidence="4">Secreted protein</fullName>
    </recommendedName>
</protein>
<dbReference type="Proteomes" id="UP000429607">
    <property type="component" value="Unassembled WGS sequence"/>
</dbReference>
<proteinExistence type="predicted"/>
<evidence type="ECO:0000313" key="2">
    <source>
        <dbReference type="EMBL" id="KAE9000691.1"/>
    </source>
</evidence>
<evidence type="ECO:0000313" key="3">
    <source>
        <dbReference type="Proteomes" id="UP000429607"/>
    </source>
</evidence>
<evidence type="ECO:0000256" key="1">
    <source>
        <dbReference type="SAM" id="SignalP"/>
    </source>
</evidence>
<dbReference type="EMBL" id="QXFV01001673">
    <property type="protein sequence ID" value="KAE9000691.1"/>
    <property type="molecule type" value="Genomic_DNA"/>
</dbReference>
<reference evidence="2 3" key="1">
    <citation type="submission" date="2018-09" db="EMBL/GenBank/DDBJ databases">
        <title>Genomic investigation of the strawberry pathogen Phytophthora fragariae indicates pathogenicity is determined by transcriptional variation in three key races.</title>
        <authorList>
            <person name="Adams T.M."/>
            <person name="Armitage A.D."/>
            <person name="Sobczyk M.K."/>
            <person name="Bates H.J."/>
            <person name="Dunwell J.M."/>
            <person name="Nellist C.F."/>
            <person name="Harrison R.J."/>
        </authorList>
    </citation>
    <scope>NUCLEOTIDE SEQUENCE [LARGE SCALE GENOMIC DNA]</scope>
    <source>
        <strain evidence="2 3">SCRP249</strain>
    </source>
</reference>
<feature type="chain" id="PRO_5025515467" description="Secreted protein" evidence="1">
    <location>
        <begin position="21"/>
        <end position="76"/>
    </location>
</feature>
<feature type="signal peptide" evidence="1">
    <location>
        <begin position="1"/>
        <end position="20"/>
    </location>
</feature>
<organism evidence="2 3">
    <name type="scientific">Phytophthora rubi</name>
    <dbReference type="NCBI Taxonomy" id="129364"/>
    <lineage>
        <taxon>Eukaryota</taxon>
        <taxon>Sar</taxon>
        <taxon>Stramenopiles</taxon>
        <taxon>Oomycota</taxon>
        <taxon>Peronosporomycetes</taxon>
        <taxon>Peronosporales</taxon>
        <taxon>Peronosporaceae</taxon>
        <taxon>Phytophthora</taxon>
    </lineage>
</organism>
<gene>
    <name evidence="2" type="ORF">PR001_g18724</name>
</gene>
<sequence>MLSRIFVRLLHLKLLSRTHTNPLNTSSVVARNTSKHGGILSTTRASFCPNATKNWSSCRAKRVDPIQATLGGCVVS</sequence>
<accession>A0A6A3K0R2</accession>
<dbReference type="AlphaFoldDB" id="A0A6A3K0R2"/>